<keyword evidence="3" id="KW-1185">Reference proteome</keyword>
<reference evidence="2" key="1">
    <citation type="submission" date="2020-10" db="EMBL/GenBank/DDBJ databases">
        <authorList>
            <person name="Kikuchi T."/>
        </authorList>
    </citation>
    <scope>NUCLEOTIDE SEQUENCE</scope>
    <source>
        <strain evidence="2">NKZ352</strain>
    </source>
</reference>
<feature type="region of interest" description="Disordered" evidence="1">
    <location>
        <begin position="19"/>
        <end position="60"/>
    </location>
</feature>
<name>A0A8S1GSX3_9PELO</name>
<evidence type="ECO:0000313" key="3">
    <source>
        <dbReference type="Proteomes" id="UP000835052"/>
    </source>
</evidence>
<protein>
    <submittedName>
        <fullName evidence="2">Uncharacterized protein</fullName>
    </submittedName>
</protein>
<dbReference type="AlphaFoldDB" id="A0A8S1GSX3"/>
<evidence type="ECO:0000313" key="2">
    <source>
        <dbReference type="EMBL" id="CAD6186014.1"/>
    </source>
</evidence>
<comment type="caution">
    <text evidence="2">The sequence shown here is derived from an EMBL/GenBank/DDBJ whole genome shotgun (WGS) entry which is preliminary data.</text>
</comment>
<proteinExistence type="predicted"/>
<dbReference type="EMBL" id="CAJGYM010000003">
    <property type="protein sequence ID" value="CAD6186014.1"/>
    <property type="molecule type" value="Genomic_DNA"/>
</dbReference>
<accession>A0A8S1GSX3</accession>
<sequence>MKRKVLRINRKGARKAGFFPVASPIGPPPKSDHLASPQARANAHTHPARRTRNVASTRSWRSARKQYSTLSFASISLFVPI</sequence>
<gene>
    <name evidence="2" type="ORF">CAUJ_LOCUS1933</name>
</gene>
<organism evidence="2 3">
    <name type="scientific">Caenorhabditis auriculariae</name>
    <dbReference type="NCBI Taxonomy" id="2777116"/>
    <lineage>
        <taxon>Eukaryota</taxon>
        <taxon>Metazoa</taxon>
        <taxon>Ecdysozoa</taxon>
        <taxon>Nematoda</taxon>
        <taxon>Chromadorea</taxon>
        <taxon>Rhabditida</taxon>
        <taxon>Rhabditina</taxon>
        <taxon>Rhabditomorpha</taxon>
        <taxon>Rhabditoidea</taxon>
        <taxon>Rhabditidae</taxon>
        <taxon>Peloderinae</taxon>
        <taxon>Caenorhabditis</taxon>
    </lineage>
</organism>
<dbReference type="Proteomes" id="UP000835052">
    <property type="component" value="Unassembled WGS sequence"/>
</dbReference>
<evidence type="ECO:0000256" key="1">
    <source>
        <dbReference type="SAM" id="MobiDB-lite"/>
    </source>
</evidence>